<dbReference type="Proteomes" id="UP001337655">
    <property type="component" value="Unassembled WGS sequence"/>
</dbReference>
<sequence length="259" mass="28616">MAGAEDPLTFEVTDHFPVYVRPTKVGGWVREVWKWADKGKNIVHCRHTGKIMCDCWKCISYHLTHSGDPYTTLELWKDDFGMTKKYAEHIGRPLELDISDPGGANGRIAQARGYWREWPTAAELAKPSSAATLEEHTTFRYDPEQIDEFRSRSSFQEEGAAHEGGTPLPGDSQVSAASRVQSLRKAAGDEYASGYEAGTDGERGKGKDKTRPRGSVIKQGGGDNSEPEVFSLELSDDLEEPKQSKGTAPGRRGSKRGKQ</sequence>
<gene>
    <name evidence="2" type="ORF">LTR77_007639</name>
</gene>
<dbReference type="GeneID" id="89928975"/>
<comment type="caution">
    <text evidence="2">The sequence shown here is derived from an EMBL/GenBank/DDBJ whole genome shotgun (WGS) entry which is preliminary data.</text>
</comment>
<dbReference type="EMBL" id="JAVRRT010000012">
    <property type="protein sequence ID" value="KAK5166910.1"/>
    <property type="molecule type" value="Genomic_DNA"/>
</dbReference>
<evidence type="ECO:0000256" key="1">
    <source>
        <dbReference type="SAM" id="MobiDB-lite"/>
    </source>
</evidence>
<dbReference type="RefSeq" id="XP_064656718.1">
    <property type="nucleotide sequence ID" value="XM_064804876.1"/>
</dbReference>
<feature type="region of interest" description="Disordered" evidence="1">
    <location>
        <begin position="150"/>
        <end position="259"/>
    </location>
</feature>
<reference evidence="2 3" key="1">
    <citation type="submission" date="2023-08" db="EMBL/GenBank/DDBJ databases">
        <title>Black Yeasts Isolated from many extreme environments.</title>
        <authorList>
            <person name="Coleine C."/>
            <person name="Stajich J.E."/>
            <person name="Selbmann L."/>
        </authorList>
    </citation>
    <scope>NUCLEOTIDE SEQUENCE [LARGE SCALE GENOMIC DNA]</scope>
    <source>
        <strain evidence="2 3">CCFEE 5935</strain>
    </source>
</reference>
<evidence type="ECO:0000313" key="2">
    <source>
        <dbReference type="EMBL" id="KAK5166910.1"/>
    </source>
</evidence>
<protein>
    <submittedName>
        <fullName evidence="2">Uncharacterized protein</fullName>
    </submittedName>
</protein>
<evidence type="ECO:0000313" key="3">
    <source>
        <dbReference type="Proteomes" id="UP001337655"/>
    </source>
</evidence>
<proteinExistence type="predicted"/>
<name>A0AAV9P6F7_9PEZI</name>
<keyword evidence="3" id="KW-1185">Reference proteome</keyword>
<dbReference type="AlphaFoldDB" id="A0AAV9P6F7"/>
<organism evidence="2 3">
    <name type="scientific">Saxophila tyrrhenica</name>
    <dbReference type="NCBI Taxonomy" id="1690608"/>
    <lineage>
        <taxon>Eukaryota</taxon>
        <taxon>Fungi</taxon>
        <taxon>Dikarya</taxon>
        <taxon>Ascomycota</taxon>
        <taxon>Pezizomycotina</taxon>
        <taxon>Dothideomycetes</taxon>
        <taxon>Dothideomycetidae</taxon>
        <taxon>Mycosphaerellales</taxon>
        <taxon>Extremaceae</taxon>
        <taxon>Saxophila</taxon>
    </lineage>
</organism>
<accession>A0AAV9P6F7</accession>
<feature type="compositionally biased region" description="Polar residues" evidence="1">
    <location>
        <begin position="172"/>
        <end position="181"/>
    </location>
</feature>
<feature type="compositionally biased region" description="Basic and acidic residues" evidence="1">
    <location>
        <begin position="200"/>
        <end position="211"/>
    </location>
</feature>